<comment type="caution">
    <text evidence="3">The sequence shown here is derived from an EMBL/GenBank/DDBJ whole genome shotgun (WGS) entry which is preliminary data.</text>
</comment>
<keyword evidence="1" id="KW-1133">Transmembrane helix</keyword>
<keyword evidence="1" id="KW-0812">Transmembrane</keyword>
<sequence length="88" mass="8814">MPPQTSNKAVWALVTGLLGLVCCGFFGIAGIILGGQAKTEIAESQGRLTGSGMAQAGYILGIVSVALTVLGILVYGVLFATGVISTSN</sequence>
<evidence type="ECO:0000256" key="1">
    <source>
        <dbReference type="SAM" id="Phobius"/>
    </source>
</evidence>
<protein>
    <submittedName>
        <fullName evidence="3">DUF4190 domain-containing protein</fullName>
    </submittedName>
</protein>
<organism evidence="3 5">
    <name type="scientific">Mumia zhuanghuii</name>
    <dbReference type="NCBI Taxonomy" id="2585211"/>
    <lineage>
        <taxon>Bacteria</taxon>
        <taxon>Bacillati</taxon>
        <taxon>Actinomycetota</taxon>
        <taxon>Actinomycetes</taxon>
        <taxon>Propionibacteriales</taxon>
        <taxon>Nocardioidaceae</taxon>
        <taxon>Mumia</taxon>
    </lineage>
</organism>
<proteinExistence type="predicted"/>
<dbReference type="InterPro" id="IPR025241">
    <property type="entry name" value="DUF4190"/>
</dbReference>
<accession>A0A5C4MAK8</accession>
<evidence type="ECO:0000259" key="2">
    <source>
        <dbReference type="Pfam" id="PF13828"/>
    </source>
</evidence>
<dbReference type="AlphaFoldDB" id="A0A5C4MAK8"/>
<dbReference type="OrthoDB" id="3733716at2"/>
<feature type="transmembrane region" description="Helical" evidence="1">
    <location>
        <begin position="12"/>
        <end position="35"/>
    </location>
</feature>
<feature type="domain" description="DUF4190" evidence="2">
    <location>
        <begin position="9"/>
        <end position="70"/>
    </location>
</feature>
<feature type="transmembrane region" description="Helical" evidence="1">
    <location>
        <begin position="56"/>
        <end position="84"/>
    </location>
</feature>
<dbReference type="Proteomes" id="UP000306740">
    <property type="component" value="Unassembled WGS sequence"/>
</dbReference>
<dbReference type="EMBL" id="VDFR01000125">
    <property type="protein sequence ID" value="TNC37880.1"/>
    <property type="molecule type" value="Genomic_DNA"/>
</dbReference>
<dbReference type="EMBL" id="VDFR01000211">
    <property type="protein sequence ID" value="TNC30788.1"/>
    <property type="molecule type" value="Genomic_DNA"/>
</dbReference>
<dbReference type="Pfam" id="PF13828">
    <property type="entry name" value="DUF4190"/>
    <property type="match status" value="1"/>
</dbReference>
<reference evidence="3 5" key="1">
    <citation type="submission" date="2019-05" db="EMBL/GenBank/DDBJ databases">
        <title>Mumia sp. nov., isolated from the intestinal contents of plateau pika (Ochotona curzoniae) in the Qinghai-Tibet plateau of China.</title>
        <authorList>
            <person name="Tian Z."/>
        </authorList>
    </citation>
    <scope>NUCLEOTIDE SEQUENCE [LARGE SCALE GENOMIC DNA]</scope>
    <source>
        <strain evidence="5">527</strain>
        <strain evidence="3">Z527</strain>
    </source>
</reference>
<name>A0A5C4MAK8_9ACTN</name>
<evidence type="ECO:0000313" key="5">
    <source>
        <dbReference type="Proteomes" id="UP000306740"/>
    </source>
</evidence>
<keyword evidence="1" id="KW-0472">Membrane</keyword>
<evidence type="ECO:0000313" key="3">
    <source>
        <dbReference type="EMBL" id="TNC30788.1"/>
    </source>
</evidence>
<evidence type="ECO:0000313" key="4">
    <source>
        <dbReference type="EMBL" id="TNC37880.1"/>
    </source>
</evidence>
<gene>
    <name evidence="4" type="ORF">FHE65_24820</name>
    <name evidence="3" type="ORF">FHE65_32500</name>
</gene>